<organism evidence="5 6">
    <name type="scientific">Mageeibacillus indolicus</name>
    <dbReference type="NCBI Taxonomy" id="884684"/>
    <lineage>
        <taxon>Bacteria</taxon>
        <taxon>Bacillati</taxon>
        <taxon>Bacillota</taxon>
        <taxon>Clostridia</taxon>
        <taxon>Eubacteriales</taxon>
        <taxon>Oscillospiraceae</taxon>
        <taxon>Mageeibacillus</taxon>
    </lineage>
</organism>
<sequence length="680" mass="75994">MRAKGDNMNLLNKFKMKNDAKAKTLYDKNYEQHDKSLLYRSVRMVLPLLLDALLLNLAFAAVIIFFKLSFGEEFGAFYSLKYYFSTYIQFTCTAIVINILLGSYRNGWEVVNLHCFCRLFFNVLISFGGYYYCRNMILAMPLSKAFAVGQAVLTLILWLLFRHLVYRIRNWLPRFTDSRLLLAKRTLIVGAGVAGESIAKILFNDPTNRGNPIIFVDDDNGKIGRRVAGIKVAGGREDIPRLAKIYGIERIIIAIPFICESALREILAYCRQSDCEIIKSNFGDLAEIRRQAMTSLHDDDTADMKGGLDSHTGTGEQLNYDSFAELLADAEKRPELIAANQVQDLGSYRCLGDILSTKPIKKSIKQNSFDSAMKGGILTETIMRKPIPYNQNSLYNQYVGKTVCIAGCGTIGQALLNELVNLEPACIILMDNSMMTLANLRPLLSSCSPKIKTVLVLGDVSSPEHLQQELSDYTIDYYFNCVDYGSFQPPLMMISSYERNYIGAAAALAAYAARHQHTTRGFVQVGTELLPVLNATVERLLKDILAANDIPYTTVAVGRVLRRNGNSMMRVNLTRSQQDLQYWQGKQEQGTKSGNTAGEIATLLLLSMNYVKLNHSLEINWPPETGSETGSETGLNKSNRAGSASLTELDESPSEEINISLQPGLRPRANSHKIYDNIFM</sequence>
<keyword evidence="3" id="KW-0472">Membrane</keyword>
<dbReference type="EMBL" id="NBZD01000001">
    <property type="protein sequence ID" value="PNH19645.1"/>
    <property type="molecule type" value="Genomic_DNA"/>
</dbReference>
<dbReference type="PANTHER" id="PTHR43318:SF2">
    <property type="entry name" value="UDP-N-ACETYLGLUCOSAMINE 4,6-DEHYDRATASE (INVERTING)"/>
    <property type="match status" value="1"/>
</dbReference>
<feature type="region of interest" description="Disordered" evidence="2">
    <location>
        <begin position="620"/>
        <end position="657"/>
    </location>
</feature>
<comment type="similarity">
    <text evidence="1">Belongs to the polysaccharide synthase family.</text>
</comment>
<dbReference type="SUPFAM" id="SSF51735">
    <property type="entry name" value="NAD(P)-binding Rossmann-fold domains"/>
    <property type="match status" value="2"/>
</dbReference>
<evidence type="ECO:0000256" key="2">
    <source>
        <dbReference type="SAM" id="MobiDB-lite"/>
    </source>
</evidence>
<name>A0A2J8B4G0_9FIRM</name>
<keyword evidence="3" id="KW-1133">Transmembrane helix</keyword>
<dbReference type="Pfam" id="PF02719">
    <property type="entry name" value="Polysacc_synt_2"/>
    <property type="match status" value="1"/>
</dbReference>
<evidence type="ECO:0000256" key="3">
    <source>
        <dbReference type="SAM" id="Phobius"/>
    </source>
</evidence>
<feature type="transmembrane region" description="Helical" evidence="3">
    <location>
        <begin position="138"/>
        <end position="161"/>
    </location>
</feature>
<keyword evidence="3" id="KW-0812">Transmembrane</keyword>
<dbReference type="AlphaFoldDB" id="A0A2J8B4G0"/>
<feature type="transmembrane region" description="Helical" evidence="3">
    <location>
        <begin position="82"/>
        <end position="101"/>
    </location>
</feature>
<dbReference type="InterPro" id="IPR003869">
    <property type="entry name" value="Polysac_CapD-like"/>
</dbReference>
<accession>A0A2J8B4G0</accession>
<feature type="transmembrane region" description="Helical" evidence="3">
    <location>
        <begin position="113"/>
        <end position="132"/>
    </location>
</feature>
<dbReference type="InterPro" id="IPR051203">
    <property type="entry name" value="Polysaccharide_Synthase-Rel"/>
</dbReference>
<protein>
    <recommendedName>
        <fullName evidence="4">Polysaccharide biosynthesis protein CapD-like domain-containing protein</fullName>
    </recommendedName>
</protein>
<evidence type="ECO:0000256" key="1">
    <source>
        <dbReference type="ARBA" id="ARBA00007430"/>
    </source>
</evidence>
<dbReference type="Pfam" id="PF13727">
    <property type="entry name" value="CoA_binding_3"/>
    <property type="match status" value="1"/>
</dbReference>
<gene>
    <name evidence="5" type="ORF">B7R76_01805</name>
</gene>
<proteinExistence type="inferred from homology"/>
<dbReference type="Proteomes" id="UP000236394">
    <property type="component" value="Unassembled WGS sequence"/>
</dbReference>
<feature type="transmembrane region" description="Helical" evidence="3">
    <location>
        <begin position="45"/>
        <end position="70"/>
    </location>
</feature>
<dbReference type="PANTHER" id="PTHR43318">
    <property type="entry name" value="UDP-N-ACETYLGLUCOSAMINE 4,6-DEHYDRATASE"/>
    <property type="match status" value="1"/>
</dbReference>
<evidence type="ECO:0000313" key="6">
    <source>
        <dbReference type="Proteomes" id="UP000236394"/>
    </source>
</evidence>
<evidence type="ECO:0000313" key="5">
    <source>
        <dbReference type="EMBL" id="PNH19645.1"/>
    </source>
</evidence>
<dbReference type="Gene3D" id="3.40.50.720">
    <property type="entry name" value="NAD(P)-binding Rossmann-like Domain"/>
    <property type="match status" value="2"/>
</dbReference>
<reference evidence="6" key="1">
    <citation type="submission" date="2017-04" db="EMBL/GenBank/DDBJ databases">
        <authorList>
            <person name="Bumgarner R.E."/>
            <person name="Fredricks D.N."/>
            <person name="Srinivasan S."/>
        </authorList>
    </citation>
    <scope>NUCLEOTIDE SEQUENCE [LARGE SCALE GENOMIC DNA]</scope>
    <source>
        <strain evidence="6">KA00405</strain>
    </source>
</reference>
<evidence type="ECO:0000259" key="4">
    <source>
        <dbReference type="Pfam" id="PF02719"/>
    </source>
</evidence>
<feature type="domain" description="Polysaccharide biosynthesis protein CapD-like" evidence="4">
    <location>
        <begin position="407"/>
        <end position="485"/>
    </location>
</feature>
<feature type="compositionally biased region" description="Polar residues" evidence="2">
    <location>
        <begin position="626"/>
        <end position="646"/>
    </location>
</feature>
<dbReference type="InterPro" id="IPR036291">
    <property type="entry name" value="NAD(P)-bd_dom_sf"/>
</dbReference>
<comment type="caution">
    <text evidence="5">The sequence shown here is derived from an EMBL/GenBank/DDBJ whole genome shotgun (WGS) entry which is preliminary data.</text>
</comment>